<dbReference type="AlphaFoldDB" id="A0A1H9GS64"/>
<dbReference type="OrthoDB" id="9769871at2"/>
<accession>A0A1H9GS64</accession>
<gene>
    <name evidence="3" type="ORF">SAMN04487977_105119</name>
</gene>
<proteinExistence type="predicted"/>
<evidence type="ECO:0000259" key="2">
    <source>
        <dbReference type="Pfam" id="PF02608"/>
    </source>
</evidence>
<organism evidence="3 4">
    <name type="scientific">Treponema bryantii</name>
    <dbReference type="NCBI Taxonomy" id="163"/>
    <lineage>
        <taxon>Bacteria</taxon>
        <taxon>Pseudomonadati</taxon>
        <taxon>Spirochaetota</taxon>
        <taxon>Spirochaetia</taxon>
        <taxon>Spirochaetales</taxon>
        <taxon>Treponemataceae</taxon>
        <taxon>Treponema</taxon>
    </lineage>
</organism>
<dbReference type="PANTHER" id="PTHR43208:SF1">
    <property type="entry name" value="ABC TRANSPORTER SUBSTRATE-BINDING PROTEIN"/>
    <property type="match status" value="1"/>
</dbReference>
<name>A0A1H9GS64_9SPIR</name>
<evidence type="ECO:0000313" key="3">
    <source>
        <dbReference type="EMBL" id="SEQ52927.1"/>
    </source>
</evidence>
<reference evidence="3 4" key="1">
    <citation type="submission" date="2016-10" db="EMBL/GenBank/DDBJ databases">
        <authorList>
            <person name="de Groot N.N."/>
        </authorList>
    </citation>
    <scope>NUCLEOTIDE SEQUENCE [LARGE SCALE GENOMIC DNA]</scope>
    <source>
        <strain evidence="3 4">B25</strain>
    </source>
</reference>
<dbReference type="CDD" id="cd19963">
    <property type="entry name" value="PBP1_BMP-like"/>
    <property type="match status" value="1"/>
</dbReference>
<dbReference type="PANTHER" id="PTHR43208">
    <property type="entry name" value="ABC TRANSPORTER SUBSTRATE-BINDING PROTEIN"/>
    <property type="match status" value="1"/>
</dbReference>
<protein>
    <submittedName>
        <fullName evidence="3">Nucleoside-binding protein</fullName>
    </submittedName>
</protein>
<keyword evidence="4" id="KW-1185">Reference proteome</keyword>
<dbReference type="InterPro" id="IPR052910">
    <property type="entry name" value="ABC-Purine-Binding"/>
</dbReference>
<dbReference type="EMBL" id="FOFU01000005">
    <property type="protein sequence ID" value="SEQ52927.1"/>
    <property type="molecule type" value="Genomic_DNA"/>
</dbReference>
<sequence length="400" mass="44347">MKKKYLITAITAVITVCILRMGMRFLYTDYTQKNIKVGFVYIGDSSTPYTNNFVRSQLELEETFPQNITTISKYNIPEENCEPAIRDLISNGCDLIFGTSYGYGDVMKKLAGEFPKVQFCQATCSNANEEPVLQNYHNFMGTIYQGRYISGIVTGMKLKNLIEQGRITPDQAKIGYVAAFPFAEVISGYTAFFLGVRSVVKEAVMSVSYTNTWGNTTTERKLAERLINEGCVIIAQHSDTTGSAIACETASTRDGKLVYHVGYNQTMTDVAPTTSLISTRINWTPYFISATEAVIKGKKIESMVKADVFGNDAAAGFENGWCEMIGLNKLIAADGTKEEIDAKIKQFKTKGILVFQGDYVGVNPFDESDTYNLNNPYIENACQSAPAFNYILKDVITVVE</sequence>
<dbReference type="Gene3D" id="3.40.50.2300">
    <property type="match status" value="2"/>
</dbReference>
<evidence type="ECO:0000256" key="1">
    <source>
        <dbReference type="ARBA" id="ARBA00022729"/>
    </source>
</evidence>
<keyword evidence="1" id="KW-0732">Signal</keyword>
<dbReference type="GO" id="GO:0005886">
    <property type="term" value="C:plasma membrane"/>
    <property type="evidence" value="ECO:0007669"/>
    <property type="project" value="InterPro"/>
</dbReference>
<dbReference type="RefSeq" id="WP_074643860.1">
    <property type="nucleotide sequence ID" value="NZ_FOFU01000005.1"/>
</dbReference>
<dbReference type="Pfam" id="PF02608">
    <property type="entry name" value="Bmp"/>
    <property type="match status" value="1"/>
</dbReference>
<dbReference type="InterPro" id="IPR003760">
    <property type="entry name" value="PnrA-like"/>
</dbReference>
<evidence type="ECO:0000313" key="4">
    <source>
        <dbReference type="Proteomes" id="UP000182360"/>
    </source>
</evidence>
<feature type="domain" description="ABC transporter substrate-binding protein PnrA-like" evidence="2">
    <location>
        <begin position="49"/>
        <end position="347"/>
    </location>
</feature>
<dbReference type="Proteomes" id="UP000182360">
    <property type="component" value="Unassembled WGS sequence"/>
</dbReference>